<dbReference type="InterPro" id="IPR020846">
    <property type="entry name" value="MFS_dom"/>
</dbReference>
<dbReference type="Gene3D" id="1.20.1720.10">
    <property type="entry name" value="Multidrug resistance protein D"/>
    <property type="match status" value="1"/>
</dbReference>
<evidence type="ECO:0000256" key="4">
    <source>
        <dbReference type="ARBA" id="ARBA00022475"/>
    </source>
</evidence>
<evidence type="ECO:0000256" key="3">
    <source>
        <dbReference type="ARBA" id="ARBA00022448"/>
    </source>
</evidence>
<dbReference type="Proteomes" id="UP000029558">
    <property type="component" value="Chromosome"/>
</dbReference>
<feature type="transmembrane region" description="Helical" evidence="8">
    <location>
        <begin position="339"/>
        <end position="360"/>
    </location>
</feature>
<feature type="transmembrane region" description="Helical" evidence="8">
    <location>
        <begin position="7"/>
        <end position="26"/>
    </location>
</feature>
<dbReference type="SUPFAM" id="SSF103473">
    <property type="entry name" value="MFS general substrate transporter"/>
    <property type="match status" value="1"/>
</dbReference>
<dbReference type="InterPro" id="IPR036259">
    <property type="entry name" value="MFS_trans_sf"/>
</dbReference>
<evidence type="ECO:0000256" key="8">
    <source>
        <dbReference type="RuleBase" id="RU365088"/>
    </source>
</evidence>
<dbReference type="GO" id="GO:0042910">
    <property type="term" value="F:xenobiotic transmembrane transporter activity"/>
    <property type="evidence" value="ECO:0007669"/>
    <property type="project" value="InterPro"/>
</dbReference>
<feature type="transmembrane region" description="Helical" evidence="8">
    <location>
        <begin position="163"/>
        <end position="185"/>
    </location>
</feature>
<dbReference type="AlphaFoldDB" id="A0A1L6TES7"/>
<keyword evidence="6 8" id="KW-1133">Transmembrane helix</keyword>
<evidence type="ECO:0000256" key="1">
    <source>
        <dbReference type="ARBA" id="ARBA00004651"/>
    </source>
</evidence>
<dbReference type="InterPro" id="IPR005829">
    <property type="entry name" value="Sugar_transporter_CS"/>
</dbReference>
<evidence type="ECO:0000256" key="5">
    <source>
        <dbReference type="ARBA" id="ARBA00022692"/>
    </source>
</evidence>
<dbReference type="InterPro" id="IPR011701">
    <property type="entry name" value="MFS"/>
</dbReference>
<feature type="transmembrane region" description="Helical" evidence="8">
    <location>
        <begin position="77"/>
        <end position="96"/>
    </location>
</feature>
<feature type="transmembrane region" description="Helical" evidence="8">
    <location>
        <begin position="135"/>
        <end position="157"/>
    </location>
</feature>
<proteinExistence type="inferred from homology"/>
<keyword evidence="7 8" id="KW-0472">Membrane</keyword>
<dbReference type="PANTHER" id="PTHR23502">
    <property type="entry name" value="MAJOR FACILITATOR SUPERFAMILY"/>
    <property type="match status" value="1"/>
</dbReference>
<feature type="transmembrane region" description="Helical" evidence="8">
    <location>
        <begin position="219"/>
        <end position="243"/>
    </location>
</feature>
<keyword evidence="8" id="KW-0997">Cell inner membrane</keyword>
<name>A0A1L6TES7_PISSA</name>
<keyword evidence="5 8" id="KW-0812">Transmembrane</keyword>
<evidence type="ECO:0000256" key="6">
    <source>
        <dbReference type="ARBA" id="ARBA00022989"/>
    </source>
</evidence>
<dbReference type="RefSeq" id="WP_017378018.1">
    <property type="nucleotide sequence ID" value="NZ_CP012508.1"/>
</dbReference>
<dbReference type="Pfam" id="PF07690">
    <property type="entry name" value="MFS_1"/>
    <property type="match status" value="1"/>
</dbReference>
<reference evidence="9 10" key="1">
    <citation type="journal article" date="2014" name="Genome Announc.">
        <title>Comparative Genome Analysis of Two Isolates of the Fish Pathogen Piscirickettsia salmonis from Different Hosts Reveals Major Differences in Virulence-Associated Secretion Systems.</title>
        <authorList>
            <person name="Bohle H."/>
            <person name="Henriquez P."/>
            <person name="Grothusen H."/>
            <person name="Navas E."/>
            <person name="Sandoval A."/>
            <person name="Bustamante F."/>
            <person name="Bustos P."/>
            <person name="Mancilla M."/>
        </authorList>
    </citation>
    <scope>NUCLEOTIDE SEQUENCE [LARGE SCALE GENOMIC DNA]</scope>
    <source>
        <strain evidence="10">B1-32597</strain>
    </source>
</reference>
<accession>A0A1L6TES7</accession>
<gene>
    <name evidence="9" type="ORF">KU39_2814</name>
</gene>
<dbReference type="CDD" id="cd17320">
    <property type="entry name" value="MFS_MdfA_MDR_like"/>
    <property type="match status" value="1"/>
</dbReference>
<evidence type="ECO:0000256" key="7">
    <source>
        <dbReference type="ARBA" id="ARBA00023136"/>
    </source>
</evidence>
<dbReference type="EMBL" id="CP012508">
    <property type="protein sequence ID" value="ALB23990.1"/>
    <property type="molecule type" value="Genomic_DNA"/>
</dbReference>
<dbReference type="PROSITE" id="PS50850">
    <property type="entry name" value="MFS"/>
    <property type="match status" value="1"/>
</dbReference>
<comment type="similarity">
    <text evidence="2 8">Belongs to the major facilitator superfamily. Bcr/CmlA family.</text>
</comment>
<feature type="transmembrane region" description="Helical" evidence="8">
    <location>
        <begin position="46"/>
        <end position="65"/>
    </location>
</feature>
<keyword evidence="3 8" id="KW-0813">Transport</keyword>
<dbReference type="GO" id="GO:1990961">
    <property type="term" value="P:xenobiotic detoxification by transmembrane export across the plasma membrane"/>
    <property type="evidence" value="ECO:0007669"/>
    <property type="project" value="InterPro"/>
</dbReference>
<feature type="transmembrane region" description="Helical" evidence="8">
    <location>
        <begin position="280"/>
        <end position="300"/>
    </location>
</feature>
<feature type="transmembrane region" description="Helical" evidence="8">
    <location>
        <begin position="306"/>
        <end position="327"/>
    </location>
</feature>
<feature type="transmembrane region" description="Helical" evidence="8">
    <location>
        <begin position="372"/>
        <end position="395"/>
    </location>
</feature>
<comment type="subcellular location">
    <subcellularLocation>
        <location evidence="8">Cell inner membrane</location>
        <topology evidence="8">Multi-pass membrane protein</topology>
    </subcellularLocation>
    <subcellularLocation>
        <location evidence="1">Cell membrane</location>
        <topology evidence="1">Multi-pass membrane protein</topology>
    </subcellularLocation>
</comment>
<dbReference type="PROSITE" id="PS00216">
    <property type="entry name" value="SUGAR_TRANSPORT_1"/>
    <property type="match status" value="1"/>
</dbReference>
<protein>
    <recommendedName>
        <fullName evidence="8">Bcr/CflA family efflux transporter</fullName>
    </recommendedName>
</protein>
<dbReference type="PANTHER" id="PTHR23502:SF132">
    <property type="entry name" value="POLYAMINE TRANSPORTER 2-RELATED"/>
    <property type="match status" value="1"/>
</dbReference>
<dbReference type="InterPro" id="IPR004812">
    <property type="entry name" value="Efflux_drug-R_Bcr/CmlA"/>
</dbReference>
<organism evidence="9 10">
    <name type="scientific">Piscirickettsia salmonis</name>
    <dbReference type="NCBI Taxonomy" id="1238"/>
    <lineage>
        <taxon>Bacteria</taxon>
        <taxon>Pseudomonadati</taxon>
        <taxon>Pseudomonadota</taxon>
        <taxon>Gammaproteobacteria</taxon>
        <taxon>Thiotrichales</taxon>
        <taxon>Piscirickettsiaceae</taxon>
        <taxon>Piscirickettsia</taxon>
    </lineage>
</organism>
<keyword evidence="4" id="KW-1003">Cell membrane</keyword>
<feature type="transmembrane region" description="Helical" evidence="8">
    <location>
        <begin position="249"/>
        <end position="268"/>
    </location>
</feature>
<evidence type="ECO:0000313" key="9">
    <source>
        <dbReference type="EMBL" id="ALB23990.1"/>
    </source>
</evidence>
<dbReference type="OrthoDB" id="5670831at2"/>
<sequence length="415" mass="45705">MLKPDRHFYPLIVLLTLLTALAPLSVDFYIPSLPDIAASFQTSAVAAQLTLSSFMLGFAFSMFIAGPLADIFGRRPVMLGSLSAYLITSTIVFFAPNIELMIIARFFQGLLGCYCTALSRAMAKDAYSGQQEIKAVALISGSVAVAPAVAPLLGGFIQTYFSWHVIFFTMILFGALALLLSYFLLPETCLEKKKNISIKHMLRSYCQVILDLNYLRYNLLASFAFAGFFVFVTGSSFILIESWHISPGIYSIIFSFIIFGYMAGSYSSPYFSRLLSKSGAIYLGMFLQCLGVLIIVFSSLLLDKNLIGFISGMFFYELGIGLFISPAQVKALLYIKENIGLAASLLFFGEIGLAFLASSLTAHVSHITAWPLGLLMLGCVVLGLFAFFSLGLVQVKLEQVKKLKKFKAERHYEAR</sequence>
<feature type="transmembrane region" description="Helical" evidence="8">
    <location>
        <begin position="102"/>
        <end position="123"/>
    </location>
</feature>
<dbReference type="NCBIfam" id="TIGR00710">
    <property type="entry name" value="efflux_Bcr_CflA"/>
    <property type="match status" value="1"/>
</dbReference>
<dbReference type="GO" id="GO:0005886">
    <property type="term" value="C:plasma membrane"/>
    <property type="evidence" value="ECO:0007669"/>
    <property type="project" value="UniProtKB-SubCell"/>
</dbReference>
<evidence type="ECO:0000313" key="10">
    <source>
        <dbReference type="Proteomes" id="UP000029558"/>
    </source>
</evidence>
<evidence type="ECO:0000256" key="2">
    <source>
        <dbReference type="ARBA" id="ARBA00006236"/>
    </source>
</evidence>